<dbReference type="GO" id="GO:0005524">
    <property type="term" value="F:ATP binding"/>
    <property type="evidence" value="ECO:0007669"/>
    <property type="project" value="UniProtKB-KW"/>
</dbReference>
<keyword evidence="7 13" id="KW-1133">Transmembrane helix</keyword>
<dbReference type="SMART" id="SM00382">
    <property type="entry name" value="AAA"/>
    <property type="match status" value="1"/>
</dbReference>
<dbReference type="FunFam" id="3.40.50.300:FF:000287">
    <property type="entry name" value="Multidrug ABC transporter ATP-binding protein"/>
    <property type="match status" value="1"/>
</dbReference>
<dbReference type="SUPFAM" id="SSF90123">
    <property type="entry name" value="ABC transporter transmembrane region"/>
    <property type="match status" value="1"/>
</dbReference>
<evidence type="ECO:0000256" key="4">
    <source>
        <dbReference type="ARBA" id="ARBA00022692"/>
    </source>
</evidence>
<keyword evidence="5" id="KW-0547">Nucleotide-binding</keyword>
<feature type="transmembrane region" description="Helical" evidence="13">
    <location>
        <begin position="216"/>
        <end position="233"/>
    </location>
</feature>
<feature type="transmembrane region" description="Helical" evidence="13">
    <location>
        <begin position="114"/>
        <end position="140"/>
    </location>
</feature>
<name>A0A1S1RHU8_9ACTN</name>
<dbReference type="InterPro" id="IPR039421">
    <property type="entry name" value="Type_1_exporter"/>
</dbReference>
<dbReference type="GO" id="GO:0005886">
    <property type="term" value="C:plasma membrane"/>
    <property type="evidence" value="ECO:0007669"/>
    <property type="project" value="UniProtKB-SubCell"/>
</dbReference>
<feature type="transmembrane region" description="Helical" evidence="13">
    <location>
        <begin position="308"/>
        <end position="329"/>
    </location>
</feature>
<reference evidence="17" key="1">
    <citation type="submission" date="2016-07" db="EMBL/GenBank/DDBJ databases">
        <title>Frankia sp. NRRL B-16219 Genome sequencing.</title>
        <authorList>
            <person name="Ghodhbane-Gtari F."/>
            <person name="Swanson E."/>
            <person name="Gueddou A."/>
            <person name="Louati M."/>
            <person name="Nouioui I."/>
            <person name="Hezbri K."/>
            <person name="Abebe-Akele F."/>
            <person name="Simpson S."/>
            <person name="Morris K."/>
            <person name="Thomas K."/>
            <person name="Gtari M."/>
            <person name="Tisa L.S."/>
        </authorList>
    </citation>
    <scope>NUCLEOTIDE SEQUENCE [LARGE SCALE GENOMIC DNA]</scope>
    <source>
        <strain evidence="17">NRRL B-16219</strain>
    </source>
</reference>
<evidence type="ECO:0000313" key="17">
    <source>
        <dbReference type="Proteomes" id="UP000179769"/>
    </source>
</evidence>
<dbReference type="Pfam" id="PF00664">
    <property type="entry name" value="ABC_membrane"/>
    <property type="match status" value="1"/>
</dbReference>
<evidence type="ECO:0000256" key="6">
    <source>
        <dbReference type="ARBA" id="ARBA00022840"/>
    </source>
</evidence>
<evidence type="ECO:0000256" key="10">
    <source>
        <dbReference type="ARBA" id="ARBA00061644"/>
    </source>
</evidence>
<evidence type="ECO:0000259" key="15">
    <source>
        <dbReference type="PROSITE" id="PS50929"/>
    </source>
</evidence>
<evidence type="ECO:0000256" key="5">
    <source>
        <dbReference type="ARBA" id="ARBA00022741"/>
    </source>
</evidence>
<keyword evidence="6 16" id="KW-0067">ATP-binding</keyword>
<accession>A0A1S1RHU8</accession>
<dbReference type="Gene3D" id="3.40.50.300">
    <property type="entry name" value="P-loop containing nucleotide triphosphate hydrolases"/>
    <property type="match status" value="1"/>
</dbReference>
<dbReference type="GO" id="GO:0016887">
    <property type="term" value="F:ATP hydrolysis activity"/>
    <property type="evidence" value="ECO:0007669"/>
    <property type="project" value="InterPro"/>
</dbReference>
<evidence type="ECO:0000259" key="14">
    <source>
        <dbReference type="PROSITE" id="PS50893"/>
    </source>
</evidence>
<dbReference type="GO" id="GO:0015421">
    <property type="term" value="F:ABC-type oligopeptide transporter activity"/>
    <property type="evidence" value="ECO:0007669"/>
    <property type="project" value="TreeGrafter"/>
</dbReference>
<feature type="transmembrane region" description="Helical" evidence="13">
    <location>
        <begin position="189"/>
        <end position="210"/>
    </location>
</feature>
<dbReference type="InterPro" id="IPR017871">
    <property type="entry name" value="ABC_transporter-like_CS"/>
</dbReference>
<dbReference type="CDD" id="cd18547">
    <property type="entry name" value="ABC_6TM_Tm288_like"/>
    <property type="match status" value="1"/>
</dbReference>
<evidence type="ECO:0000313" key="16">
    <source>
        <dbReference type="EMBL" id="OHV45379.1"/>
    </source>
</evidence>
<dbReference type="OrthoDB" id="9806127at2"/>
<comment type="similarity">
    <text evidence="10">Belongs to the ABC transporter superfamily. Lipid exporter (TC 3.A.1.106) family.</text>
</comment>
<keyword evidence="3" id="KW-1003">Cell membrane</keyword>
<dbReference type="CDD" id="cd03254">
    <property type="entry name" value="ABCC_Glucan_exporter_like"/>
    <property type="match status" value="1"/>
</dbReference>
<evidence type="ECO:0000256" key="3">
    <source>
        <dbReference type="ARBA" id="ARBA00022475"/>
    </source>
</evidence>
<keyword evidence="4 13" id="KW-0812">Transmembrane</keyword>
<evidence type="ECO:0000256" key="13">
    <source>
        <dbReference type="SAM" id="Phobius"/>
    </source>
</evidence>
<dbReference type="PROSITE" id="PS50929">
    <property type="entry name" value="ABC_TM1F"/>
    <property type="match status" value="1"/>
</dbReference>
<comment type="subcellular location">
    <subcellularLocation>
        <location evidence="1">Cell membrane</location>
        <topology evidence="1">Multi-pass membrane protein</topology>
    </subcellularLocation>
</comment>
<dbReference type="EMBL" id="MAXA01000010">
    <property type="protein sequence ID" value="OHV45379.1"/>
    <property type="molecule type" value="Genomic_DNA"/>
</dbReference>
<evidence type="ECO:0000256" key="11">
    <source>
        <dbReference type="ARBA" id="ARBA00071747"/>
    </source>
</evidence>
<dbReference type="Proteomes" id="UP000179769">
    <property type="component" value="Unassembled WGS sequence"/>
</dbReference>
<gene>
    <name evidence="16" type="ORF">BBK14_30400</name>
</gene>
<dbReference type="Gene3D" id="1.20.1560.10">
    <property type="entry name" value="ABC transporter type 1, transmembrane domain"/>
    <property type="match status" value="1"/>
</dbReference>
<organism evidence="16 17">
    <name type="scientific">Parafrankia soli</name>
    <dbReference type="NCBI Taxonomy" id="2599596"/>
    <lineage>
        <taxon>Bacteria</taxon>
        <taxon>Bacillati</taxon>
        <taxon>Actinomycetota</taxon>
        <taxon>Actinomycetes</taxon>
        <taxon>Frankiales</taxon>
        <taxon>Frankiaceae</taxon>
        <taxon>Parafrankia</taxon>
    </lineage>
</organism>
<evidence type="ECO:0000256" key="12">
    <source>
        <dbReference type="SAM" id="MobiDB-lite"/>
    </source>
</evidence>
<evidence type="ECO:0000256" key="1">
    <source>
        <dbReference type="ARBA" id="ARBA00004651"/>
    </source>
</evidence>
<dbReference type="InterPro" id="IPR003439">
    <property type="entry name" value="ABC_transporter-like_ATP-bd"/>
</dbReference>
<evidence type="ECO:0000256" key="7">
    <source>
        <dbReference type="ARBA" id="ARBA00022989"/>
    </source>
</evidence>
<comment type="function">
    <text evidence="9">ABC transporter involved in fatty acid import. Transmembrane domains (TMD) form a pore in the membrane and the ATP-binding domain (NBD) is responsible for energy generation.</text>
</comment>
<dbReference type="SUPFAM" id="SSF52540">
    <property type="entry name" value="P-loop containing nucleoside triphosphate hydrolases"/>
    <property type="match status" value="1"/>
</dbReference>
<evidence type="ECO:0000256" key="2">
    <source>
        <dbReference type="ARBA" id="ARBA00022448"/>
    </source>
</evidence>
<dbReference type="InterPro" id="IPR003593">
    <property type="entry name" value="AAA+_ATPase"/>
</dbReference>
<keyword evidence="17" id="KW-1185">Reference proteome</keyword>
<dbReference type="AlphaFoldDB" id="A0A1S1RHU8"/>
<keyword evidence="2" id="KW-0813">Transport</keyword>
<dbReference type="RefSeq" id="WP_071059670.1">
    <property type="nucleotide sequence ID" value="NZ_MAXA01000010.1"/>
</dbReference>
<feature type="domain" description="ABC transmembrane type-1" evidence="15">
    <location>
        <begin position="50"/>
        <end position="357"/>
    </location>
</feature>
<protein>
    <recommendedName>
        <fullName evidence="11">Fatty acid ABC transporter ATP-binding/permease protein</fullName>
    </recommendedName>
</protein>
<feature type="domain" description="ABC transporter" evidence="14">
    <location>
        <begin position="392"/>
        <end position="626"/>
    </location>
</feature>
<feature type="transmembrane region" description="Helical" evidence="13">
    <location>
        <begin position="47"/>
        <end position="70"/>
    </location>
</feature>
<comment type="caution">
    <text evidence="16">The sequence shown here is derived from an EMBL/GenBank/DDBJ whole genome shotgun (WGS) entry which is preliminary data.</text>
</comment>
<dbReference type="PROSITE" id="PS50893">
    <property type="entry name" value="ABC_TRANSPORTER_2"/>
    <property type="match status" value="1"/>
</dbReference>
<evidence type="ECO:0000256" key="9">
    <source>
        <dbReference type="ARBA" id="ARBA00055053"/>
    </source>
</evidence>
<dbReference type="PROSITE" id="PS00211">
    <property type="entry name" value="ABC_TRANSPORTER_1"/>
    <property type="match status" value="1"/>
</dbReference>
<dbReference type="InterPro" id="IPR027417">
    <property type="entry name" value="P-loop_NTPase"/>
</dbReference>
<sequence>MSRNRAARNHPAQGLGAATGGPRRPDRSADSRGTVRRVWQAISRQRGLLVGTAVFGVASVVLTASGPWLLGRATNLVVEGTLGRQPDAARSPAGVTDGAAAAGSGIDFDAVGRVLLYATAVYVAAGLCAVVQAWTANLAVQRVTRQLREDVAIKISRVPVSYFDRQRRGEILSRVTNDIDNLGQSLQQVFGQFVIPLFSIAGMLAAMFWISWLLALIALVTAPLSLVAVTALGKRAQPFFLEQWKQTGRLNSHIEEMYTGHALVKVFGRDQQAMDVFMESNDELTGATYRAQAVSSAIQPAMMFMSNLNYVLIAVVGGVRVAAGALTIGDIQAFIQYSRQYSQPLAFLASMASTVQSGAASAERVFEILDAPEESPDPIEANQPASTVTGRVAFENVSFRYTPDKPLIENLSLTAEPGHTIAIVGPTGAGKTTLVNLLMRFYDVGEGHITLDGVDIATMARARLRSRVGMVLQDTWLFSGTIAENIAYGARGATRDEIVAAATAAHADRFIRTLPDGYDTVIDDEDSGLSAGEKQLLTIARAFLARPAILILDEATSSVDTRTEVLIQEAMARLREGRTAFVIAHRLSTIRDADTIVVMEDGAIVEQGTHDRLVDADGAYTRLYAAQFADAAARIGSD</sequence>
<dbReference type="FunFam" id="1.20.1560.10:FF:000011">
    <property type="entry name" value="Multidrug ABC transporter ATP-binding protein"/>
    <property type="match status" value="1"/>
</dbReference>
<dbReference type="PANTHER" id="PTHR43394">
    <property type="entry name" value="ATP-DEPENDENT PERMEASE MDL1, MITOCHONDRIAL"/>
    <property type="match status" value="1"/>
</dbReference>
<keyword evidence="8 13" id="KW-0472">Membrane</keyword>
<dbReference type="InterPro" id="IPR011527">
    <property type="entry name" value="ABC1_TM_dom"/>
</dbReference>
<proteinExistence type="inferred from homology"/>
<feature type="region of interest" description="Disordered" evidence="12">
    <location>
        <begin position="1"/>
        <end position="34"/>
    </location>
</feature>
<dbReference type="InterPro" id="IPR036640">
    <property type="entry name" value="ABC1_TM_sf"/>
</dbReference>
<dbReference type="PANTHER" id="PTHR43394:SF1">
    <property type="entry name" value="ATP-BINDING CASSETTE SUB-FAMILY B MEMBER 10, MITOCHONDRIAL"/>
    <property type="match status" value="1"/>
</dbReference>
<dbReference type="Pfam" id="PF00005">
    <property type="entry name" value="ABC_tran"/>
    <property type="match status" value="1"/>
</dbReference>
<evidence type="ECO:0000256" key="8">
    <source>
        <dbReference type="ARBA" id="ARBA00023136"/>
    </source>
</evidence>